<feature type="non-terminal residue" evidence="2">
    <location>
        <position position="238"/>
    </location>
</feature>
<dbReference type="PANTHER" id="PTHR33678">
    <property type="entry name" value="BLL1576 PROTEIN"/>
    <property type="match status" value="1"/>
</dbReference>
<comment type="caution">
    <text evidence="2">The sequence shown here is derived from an EMBL/GenBank/DDBJ whole genome shotgun (WGS) entry which is preliminary data.</text>
</comment>
<dbReference type="Pfam" id="PF03050">
    <property type="entry name" value="DDE_Tnp_IS66"/>
    <property type="match status" value="1"/>
</dbReference>
<name>X0YJ34_9ZZZZ</name>
<proteinExistence type="predicted"/>
<accession>X0YJ34</accession>
<dbReference type="NCBIfam" id="NF033517">
    <property type="entry name" value="transpos_IS66"/>
    <property type="match status" value="1"/>
</dbReference>
<feature type="domain" description="Transposase IS66 central" evidence="1">
    <location>
        <begin position="66"/>
        <end position="231"/>
    </location>
</feature>
<dbReference type="EMBL" id="BARS01050454">
    <property type="protein sequence ID" value="GAG48593.1"/>
    <property type="molecule type" value="Genomic_DNA"/>
</dbReference>
<dbReference type="AlphaFoldDB" id="X0YJ34"/>
<dbReference type="InterPro" id="IPR052344">
    <property type="entry name" value="Transposase-related"/>
</dbReference>
<dbReference type="InterPro" id="IPR004291">
    <property type="entry name" value="Transposase_IS66_central"/>
</dbReference>
<feature type="non-terminal residue" evidence="2">
    <location>
        <position position="1"/>
    </location>
</feature>
<evidence type="ECO:0000313" key="2">
    <source>
        <dbReference type="EMBL" id="GAG48593.1"/>
    </source>
</evidence>
<evidence type="ECO:0000259" key="1">
    <source>
        <dbReference type="Pfam" id="PF03050"/>
    </source>
</evidence>
<reference evidence="2" key="1">
    <citation type="journal article" date="2014" name="Front. Microbiol.">
        <title>High frequency of phylogenetically diverse reductive dehalogenase-homologous genes in deep subseafloor sedimentary metagenomes.</title>
        <authorList>
            <person name="Kawai M."/>
            <person name="Futagami T."/>
            <person name="Toyoda A."/>
            <person name="Takaki Y."/>
            <person name="Nishi S."/>
            <person name="Hori S."/>
            <person name="Arai W."/>
            <person name="Tsubouchi T."/>
            <person name="Morono Y."/>
            <person name="Uchiyama I."/>
            <person name="Ito T."/>
            <person name="Fujiyama A."/>
            <person name="Inagaki F."/>
            <person name="Takami H."/>
        </authorList>
    </citation>
    <scope>NUCLEOTIDE SEQUENCE</scope>
    <source>
        <strain evidence="2">Expedition CK06-06</strain>
    </source>
</reference>
<protein>
    <recommendedName>
        <fullName evidence="1">Transposase IS66 central domain-containing protein</fullName>
    </recommendedName>
</protein>
<organism evidence="2">
    <name type="scientific">marine sediment metagenome</name>
    <dbReference type="NCBI Taxonomy" id="412755"/>
    <lineage>
        <taxon>unclassified sequences</taxon>
        <taxon>metagenomes</taxon>
        <taxon>ecological metagenomes</taxon>
    </lineage>
</organism>
<sequence length="238" mass="27245">EYTLVSCPVCGVELEDADRAPRVVQQVEIIDVPIRIEEHRGLAYWCPSCQKFHYAPLPPEVEQGQLFGPRLTTLVAYMKGVCHASFSTIRKFIRDVVGIKVSRGYLRKLIAKMGDALKPCYDELLAALPDANTLNIDETGHKENGDRFWTWCFRAEMYTLFRIDKSRGSKVLIDVLGEEFDGVIGCDFWGAYKKYMRLHENVLLQFCMAHLIRDVKYLTTLSGKATKAYGERLREALR</sequence>
<gene>
    <name evidence="2" type="ORF">S01H1_75319</name>
</gene>